<keyword evidence="6 8" id="KW-1133">Transmembrane helix</keyword>
<dbReference type="Proteomes" id="UP001501126">
    <property type="component" value="Unassembled WGS sequence"/>
</dbReference>
<comment type="similarity">
    <text evidence="2">Belongs to the binding-protein-dependent transport system permease family. FecCD subfamily.</text>
</comment>
<feature type="transmembrane region" description="Helical" evidence="8">
    <location>
        <begin position="37"/>
        <end position="57"/>
    </location>
</feature>
<feature type="transmembrane region" description="Helical" evidence="8">
    <location>
        <begin position="173"/>
        <end position="191"/>
    </location>
</feature>
<keyword evidence="4" id="KW-1003">Cell membrane</keyword>
<dbReference type="Pfam" id="PF01032">
    <property type="entry name" value="FecCD"/>
    <property type="match status" value="1"/>
</dbReference>
<protein>
    <submittedName>
        <fullName evidence="9">Iron ABC transporter permease</fullName>
    </submittedName>
</protein>
<keyword evidence="7 8" id="KW-0472">Membrane</keyword>
<feature type="transmembrane region" description="Helical" evidence="8">
    <location>
        <begin position="286"/>
        <end position="305"/>
    </location>
</feature>
<evidence type="ECO:0000256" key="4">
    <source>
        <dbReference type="ARBA" id="ARBA00022475"/>
    </source>
</evidence>
<organism evidence="9 10">
    <name type="scientific">Wandonia haliotis</name>
    <dbReference type="NCBI Taxonomy" id="574963"/>
    <lineage>
        <taxon>Bacteria</taxon>
        <taxon>Pseudomonadati</taxon>
        <taxon>Bacteroidota</taxon>
        <taxon>Flavobacteriia</taxon>
        <taxon>Flavobacteriales</taxon>
        <taxon>Crocinitomicaceae</taxon>
        <taxon>Wandonia</taxon>
    </lineage>
</organism>
<keyword evidence="3" id="KW-0813">Transport</keyword>
<evidence type="ECO:0000256" key="2">
    <source>
        <dbReference type="ARBA" id="ARBA00007935"/>
    </source>
</evidence>
<accession>A0ABP3Y5C0</accession>
<feature type="transmembrane region" description="Helical" evidence="8">
    <location>
        <begin position="217"/>
        <end position="243"/>
    </location>
</feature>
<gene>
    <name evidence="9" type="ORF">GCM10009118_31350</name>
</gene>
<dbReference type="PANTHER" id="PTHR30472">
    <property type="entry name" value="FERRIC ENTEROBACTIN TRANSPORT SYSTEM PERMEASE PROTEIN"/>
    <property type="match status" value="1"/>
</dbReference>
<feature type="transmembrane region" description="Helical" evidence="8">
    <location>
        <begin position="255"/>
        <end position="279"/>
    </location>
</feature>
<dbReference type="PANTHER" id="PTHR30472:SF41">
    <property type="entry name" value="TRANSPORT SYSTEM PERMEASE PROTEIN"/>
    <property type="match status" value="1"/>
</dbReference>
<sequence length="314" mass="33593">MNLFSGDANIPLQEAWSLLWGGVVENTSWSYIMEERLLRTINAALSGGALAFSGLVLQSFFRNPLAGPGVLGVSSGASVGVAAGILATGFVAEWTGLFSQYALGAIGAFSVLVVLIILNKWIKGVTLLVIGLMISFFASSFVNLLLNLANDAQTRRYVEWGFGSFSSVSHETFGWYALVLIAVILFGIFYFPKLLNAWVYGEQQVIASGFSLSRGRLMIVLTLGILITLVTLQCGPVSFIGIAVPQLIRLLFKSVHHLVLLIASFVGGALIAVLADFILRNAGLPLPLNAITALFGAPVIIFVIIRSSKKQIGI</sequence>
<dbReference type="Gene3D" id="1.10.3470.10">
    <property type="entry name" value="ABC transporter involved in vitamin B12 uptake, BtuC"/>
    <property type="match status" value="1"/>
</dbReference>
<comment type="subcellular location">
    <subcellularLocation>
        <location evidence="1">Cell membrane</location>
        <topology evidence="1">Multi-pass membrane protein</topology>
    </subcellularLocation>
</comment>
<keyword evidence="5 8" id="KW-0812">Transmembrane</keyword>
<dbReference type="SUPFAM" id="SSF81345">
    <property type="entry name" value="ABC transporter involved in vitamin B12 uptake, BtuC"/>
    <property type="match status" value="1"/>
</dbReference>
<evidence type="ECO:0000256" key="1">
    <source>
        <dbReference type="ARBA" id="ARBA00004651"/>
    </source>
</evidence>
<evidence type="ECO:0000256" key="3">
    <source>
        <dbReference type="ARBA" id="ARBA00022448"/>
    </source>
</evidence>
<dbReference type="EMBL" id="BAAAFH010000022">
    <property type="protein sequence ID" value="GAA0876725.1"/>
    <property type="molecule type" value="Genomic_DNA"/>
</dbReference>
<comment type="caution">
    <text evidence="9">The sequence shown here is derived from an EMBL/GenBank/DDBJ whole genome shotgun (WGS) entry which is preliminary data.</text>
</comment>
<reference evidence="10" key="1">
    <citation type="journal article" date="2019" name="Int. J. Syst. Evol. Microbiol.">
        <title>The Global Catalogue of Microorganisms (GCM) 10K type strain sequencing project: providing services to taxonomists for standard genome sequencing and annotation.</title>
        <authorList>
            <consortium name="The Broad Institute Genomics Platform"/>
            <consortium name="The Broad Institute Genome Sequencing Center for Infectious Disease"/>
            <person name="Wu L."/>
            <person name="Ma J."/>
        </authorList>
    </citation>
    <scope>NUCLEOTIDE SEQUENCE [LARGE SCALE GENOMIC DNA]</scope>
    <source>
        <strain evidence="10">JCM 16083</strain>
    </source>
</reference>
<evidence type="ECO:0000256" key="7">
    <source>
        <dbReference type="ARBA" id="ARBA00023136"/>
    </source>
</evidence>
<dbReference type="InterPro" id="IPR000522">
    <property type="entry name" value="ABC_transptr_permease_BtuC"/>
</dbReference>
<dbReference type="InterPro" id="IPR037294">
    <property type="entry name" value="ABC_BtuC-like"/>
</dbReference>
<name>A0ABP3Y5C0_9FLAO</name>
<feature type="transmembrane region" description="Helical" evidence="8">
    <location>
        <begin position="69"/>
        <end position="92"/>
    </location>
</feature>
<proteinExistence type="inferred from homology"/>
<feature type="transmembrane region" description="Helical" evidence="8">
    <location>
        <begin position="125"/>
        <end position="146"/>
    </location>
</feature>
<evidence type="ECO:0000313" key="10">
    <source>
        <dbReference type="Proteomes" id="UP001501126"/>
    </source>
</evidence>
<evidence type="ECO:0000313" key="9">
    <source>
        <dbReference type="EMBL" id="GAA0876725.1"/>
    </source>
</evidence>
<evidence type="ECO:0000256" key="5">
    <source>
        <dbReference type="ARBA" id="ARBA00022692"/>
    </source>
</evidence>
<feature type="transmembrane region" description="Helical" evidence="8">
    <location>
        <begin position="98"/>
        <end position="118"/>
    </location>
</feature>
<evidence type="ECO:0000256" key="8">
    <source>
        <dbReference type="SAM" id="Phobius"/>
    </source>
</evidence>
<evidence type="ECO:0000256" key="6">
    <source>
        <dbReference type="ARBA" id="ARBA00022989"/>
    </source>
</evidence>
<keyword evidence="10" id="KW-1185">Reference proteome</keyword>